<accession>A0A1C0AM56</accession>
<dbReference type="AlphaFoldDB" id="A0A1C0AM56"/>
<keyword evidence="4" id="KW-1185">Reference proteome</keyword>
<dbReference type="InterPro" id="IPR011251">
    <property type="entry name" value="Luciferase-like_dom"/>
</dbReference>
<feature type="domain" description="Luciferase-like" evidence="2">
    <location>
        <begin position="9"/>
        <end position="291"/>
    </location>
</feature>
<dbReference type="Gene3D" id="3.20.20.30">
    <property type="entry name" value="Luciferase-like domain"/>
    <property type="match status" value="1"/>
</dbReference>
<dbReference type="InterPro" id="IPR036661">
    <property type="entry name" value="Luciferase-like_sf"/>
</dbReference>
<evidence type="ECO:0000259" key="2">
    <source>
        <dbReference type="Pfam" id="PF00296"/>
    </source>
</evidence>
<dbReference type="EMBL" id="MBQD01000021">
    <property type="protein sequence ID" value="OCL33968.1"/>
    <property type="molecule type" value="Genomic_DNA"/>
</dbReference>
<evidence type="ECO:0000256" key="1">
    <source>
        <dbReference type="ARBA" id="ARBA00023002"/>
    </source>
</evidence>
<name>A0A1C0AM56_9ACTN</name>
<reference evidence="4" key="1">
    <citation type="submission" date="2016-07" db="EMBL/GenBank/DDBJ databases">
        <authorList>
            <person name="Florea S."/>
            <person name="Webb J.S."/>
            <person name="Jaromczyk J."/>
            <person name="Schardl C.L."/>
        </authorList>
    </citation>
    <scope>NUCLEOTIDE SEQUENCE [LARGE SCALE GENOMIC DNA]</scope>
    <source>
        <strain evidence="4">IPBSL-7</strain>
    </source>
</reference>
<dbReference type="RefSeq" id="WP_068751725.1">
    <property type="nucleotide sequence ID" value="NZ_LR214441.1"/>
</dbReference>
<dbReference type="InterPro" id="IPR050564">
    <property type="entry name" value="F420-G6PD/mer"/>
</dbReference>
<dbReference type="PANTHER" id="PTHR43244">
    <property type="match status" value="1"/>
</dbReference>
<comment type="caution">
    <text evidence="3">The sequence shown here is derived from an EMBL/GenBank/DDBJ whole genome shotgun (WGS) entry which is preliminary data.</text>
</comment>
<sequence length="323" mass="35723">MTRIGFHASHEQIAPSQLLLDVQHAERVGFDMAMCSDHFKPWSERQGHSGYTWSWLGAALATTSLSFGCVCAPGQRYHAAVVAQKIGTLAEMFPGRFWTALASGEAMNESITGDRWPSKEERIERLEECVDVIRRLLDGEEVSHRGHIVVDRAKVWDRPDEAPLLITPAVSAESAARAAAWADGLITVNQSHEALRGVIDAYRGAGGRGRIALQLHLSWAPTMAEAEEIAFDQWRSNVLGDPLSWDIATVEGFDAASKHVTMESVHEVVRISDDLEQHVDWIREYAALGFDDIYLHYVGQHQGAYLDAFGEHVLPRCRAGASA</sequence>
<gene>
    <name evidence="3" type="ORF">BCR15_04940</name>
</gene>
<evidence type="ECO:0000313" key="4">
    <source>
        <dbReference type="Proteomes" id="UP000093501"/>
    </source>
</evidence>
<dbReference type="GO" id="GO:0016705">
    <property type="term" value="F:oxidoreductase activity, acting on paired donors, with incorporation or reduction of molecular oxygen"/>
    <property type="evidence" value="ECO:0007669"/>
    <property type="project" value="InterPro"/>
</dbReference>
<dbReference type="NCBIfam" id="TIGR03557">
    <property type="entry name" value="F420_G6P_family"/>
    <property type="match status" value="1"/>
</dbReference>
<dbReference type="Proteomes" id="UP000093501">
    <property type="component" value="Unassembled WGS sequence"/>
</dbReference>
<evidence type="ECO:0000313" key="3">
    <source>
        <dbReference type="EMBL" id="OCL33968.1"/>
    </source>
</evidence>
<organism evidence="3 4">
    <name type="scientific">Tessaracoccus lapidicaptus</name>
    <dbReference type="NCBI Taxonomy" id="1427523"/>
    <lineage>
        <taxon>Bacteria</taxon>
        <taxon>Bacillati</taxon>
        <taxon>Actinomycetota</taxon>
        <taxon>Actinomycetes</taxon>
        <taxon>Propionibacteriales</taxon>
        <taxon>Propionibacteriaceae</taxon>
        <taxon>Tessaracoccus</taxon>
    </lineage>
</organism>
<dbReference type="InterPro" id="IPR023907">
    <property type="entry name" value="Non-F420_Flavin_OxRdtase"/>
</dbReference>
<dbReference type="Pfam" id="PF00296">
    <property type="entry name" value="Bac_luciferase"/>
    <property type="match status" value="1"/>
</dbReference>
<dbReference type="InterPro" id="IPR019945">
    <property type="entry name" value="F420_G6P_DH-rel"/>
</dbReference>
<proteinExistence type="predicted"/>
<protein>
    <submittedName>
        <fullName evidence="3">LLM class F420-dependent oxidoreductase</fullName>
    </submittedName>
</protein>
<dbReference type="NCBIfam" id="TIGR03885">
    <property type="entry name" value="flavin_revert"/>
    <property type="match status" value="1"/>
</dbReference>
<dbReference type="SUPFAM" id="SSF51679">
    <property type="entry name" value="Bacterial luciferase-like"/>
    <property type="match status" value="1"/>
</dbReference>
<keyword evidence="1" id="KW-0560">Oxidoreductase</keyword>
<dbReference type="PANTHER" id="PTHR43244:SF1">
    <property type="entry name" value="5,10-METHYLENETETRAHYDROMETHANOPTERIN REDUCTASE"/>
    <property type="match status" value="1"/>
</dbReference>